<dbReference type="PRINTS" id="PR00983">
    <property type="entry name" value="TRNASYNTHCYS"/>
</dbReference>
<evidence type="ECO:0000259" key="12">
    <source>
        <dbReference type="Pfam" id="PF23493"/>
    </source>
</evidence>
<keyword evidence="3 10" id="KW-0436">Ligase</keyword>
<comment type="subunit">
    <text evidence="2 10">Monomer.</text>
</comment>
<evidence type="ECO:0000313" key="13">
    <source>
        <dbReference type="EMBL" id="MBZ7987242.1"/>
    </source>
</evidence>
<keyword evidence="14" id="KW-1185">Reference proteome</keyword>
<dbReference type="CDD" id="cd00672">
    <property type="entry name" value="CysRS_core"/>
    <property type="match status" value="1"/>
</dbReference>
<dbReference type="Proteomes" id="UP000786183">
    <property type="component" value="Unassembled WGS sequence"/>
</dbReference>
<dbReference type="Pfam" id="PF23493">
    <property type="entry name" value="CysS_C"/>
    <property type="match status" value="1"/>
</dbReference>
<keyword evidence="7 10" id="KW-0067">ATP-binding</keyword>
<dbReference type="GO" id="GO:0004817">
    <property type="term" value="F:cysteine-tRNA ligase activity"/>
    <property type="evidence" value="ECO:0007669"/>
    <property type="project" value="UniProtKB-EC"/>
</dbReference>
<accession>A0ABS7WR54</accession>
<comment type="caution">
    <text evidence="13">The sequence shown here is derived from an EMBL/GenBank/DDBJ whole genome shotgun (WGS) entry which is preliminary data.</text>
</comment>
<dbReference type="HAMAP" id="MF_00041">
    <property type="entry name" value="Cys_tRNA_synth"/>
    <property type="match status" value="1"/>
</dbReference>
<comment type="similarity">
    <text evidence="1 10">Belongs to the class-I aminoacyl-tRNA synthetase family.</text>
</comment>
<comment type="subcellular location">
    <subcellularLocation>
        <location evidence="10">Cytoplasm</location>
    </subcellularLocation>
</comment>
<dbReference type="InterPro" id="IPR015803">
    <property type="entry name" value="Cys-tRNA-ligase"/>
</dbReference>
<dbReference type="InterPro" id="IPR009080">
    <property type="entry name" value="tRNAsynth_Ia_anticodon-bd"/>
</dbReference>
<feature type="short sequence motif" description="'KMSKS' region" evidence="10">
    <location>
        <begin position="255"/>
        <end position="259"/>
    </location>
</feature>
<evidence type="ECO:0000256" key="9">
    <source>
        <dbReference type="ARBA" id="ARBA00023146"/>
    </source>
</evidence>
<proteinExistence type="inferred from homology"/>
<evidence type="ECO:0000256" key="7">
    <source>
        <dbReference type="ARBA" id="ARBA00022840"/>
    </source>
</evidence>
<evidence type="ECO:0000256" key="3">
    <source>
        <dbReference type="ARBA" id="ARBA00022598"/>
    </source>
</evidence>
<keyword evidence="4 10" id="KW-0479">Metal-binding</keyword>
<keyword evidence="9 10" id="KW-0030">Aminoacyl-tRNA synthetase</keyword>
<feature type="short sequence motif" description="'HIGH' region" evidence="10">
    <location>
        <begin position="26"/>
        <end position="36"/>
    </location>
</feature>
<dbReference type="SUPFAM" id="SSF52374">
    <property type="entry name" value="Nucleotidylyl transferase"/>
    <property type="match status" value="1"/>
</dbReference>
<dbReference type="InterPro" id="IPR056411">
    <property type="entry name" value="CysS_C"/>
</dbReference>
<dbReference type="EMBL" id="JACGBB010000006">
    <property type="protein sequence ID" value="MBZ7987242.1"/>
    <property type="molecule type" value="Genomic_DNA"/>
</dbReference>
<feature type="binding site" evidence="10">
    <location>
        <position position="24"/>
    </location>
    <ligand>
        <name>Zn(2+)</name>
        <dbReference type="ChEBI" id="CHEBI:29105"/>
    </ligand>
</feature>
<feature type="domain" description="tRNA synthetases class I catalytic" evidence="11">
    <location>
        <begin position="15"/>
        <end position="302"/>
    </location>
</feature>
<keyword evidence="5 10" id="KW-0547">Nucleotide-binding</keyword>
<dbReference type="NCBIfam" id="TIGR00435">
    <property type="entry name" value="cysS"/>
    <property type="match status" value="1"/>
</dbReference>
<evidence type="ECO:0000256" key="8">
    <source>
        <dbReference type="ARBA" id="ARBA00022917"/>
    </source>
</evidence>
<dbReference type="InterPro" id="IPR014729">
    <property type="entry name" value="Rossmann-like_a/b/a_fold"/>
</dbReference>
<feature type="binding site" evidence="10">
    <location>
        <position position="199"/>
    </location>
    <ligand>
        <name>Zn(2+)</name>
        <dbReference type="ChEBI" id="CHEBI:29105"/>
    </ligand>
</feature>
<evidence type="ECO:0000256" key="2">
    <source>
        <dbReference type="ARBA" id="ARBA00011245"/>
    </source>
</evidence>
<organism evidence="13 14">
    <name type="scientific">Campylobacter canadensis</name>
    <dbReference type="NCBI Taxonomy" id="449520"/>
    <lineage>
        <taxon>Bacteria</taxon>
        <taxon>Pseudomonadati</taxon>
        <taxon>Campylobacterota</taxon>
        <taxon>Epsilonproteobacteria</taxon>
        <taxon>Campylobacterales</taxon>
        <taxon>Campylobacteraceae</taxon>
        <taxon>Campylobacter</taxon>
    </lineage>
</organism>
<dbReference type="Gene3D" id="1.20.120.1910">
    <property type="entry name" value="Cysteine-tRNA ligase, C-terminal anti-codon recognition domain"/>
    <property type="match status" value="1"/>
</dbReference>
<evidence type="ECO:0000259" key="11">
    <source>
        <dbReference type="Pfam" id="PF01406"/>
    </source>
</evidence>
<dbReference type="RefSeq" id="WP_172231425.1">
    <property type="nucleotide sequence ID" value="NZ_CP035946.1"/>
</dbReference>
<keyword evidence="10" id="KW-0963">Cytoplasm</keyword>
<keyword evidence="8 10" id="KW-0648">Protein biosynthesis</keyword>
<comment type="cofactor">
    <cofactor evidence="10">
        <name>Zn(2+)</name>
        <dbReference type="ChEBI" id="CHEBI:29105"/>
    </cofactor>
    <text evidence="10">Binds 1 zinc ion per subunit.</text>
</comment>
<dbReference type="Gene3D" id="3.40.50.620">
    <property type="entry name" value="HUPs"/>
    <property type="match status" value="1"/>
</dbReference>
<evidence type="ECO:0000256" key="6">
    <source>
        <dbReference type="ARBA" id="ARBA00022833"/>
    </source>
</evidence>
<feature type="binding site" evidence="10">
    <location>
        <position position="227"/>
    </location>
    <ligand>
        <name>Zn(2+)</name>
        <dbReference type="ChEBI" id="CHEBI:29105"/>
    </ligand>
</feature>
<evidence type="ECO:0000256" key="10">
    <source>
        <dbReference type="HAMAP-Rule" id="MF_00041"/>
    </source>
</evidence>
<feature type="domain" description="Cysteinyl-tRNA ligase anticodon binding" evidence="12">
    <location>
        <begin position="395"/>
        <end position="442"/>
    </location>
</feature>
<dbReference type="SUPFAM" id="SSF47323">
    <property type="entry name" value="Anticodon-binding domain of a subclass of class I aminoacyl-tRNA synthetases"/>
    <property type="match status" value="1"/>
</dbReference>
<feature type="binding site" evidence="10">
    <location>
        <position position="258"/>
    </location>
    <ligand>
        <name>ATP</name>
        <dbReference type="ChEBI" id="CHEBI:30616"/>
    </ligand>
</feature>
<reference evidence="13 14" key="1">
    <citation type="submission" date="2020-07" db="EMBL/GenBank/DDBJ databases">
        <title>Transfer of Campylobacter canadensis to the novel genus Avispirillum gen. nov., that also includes two novel species recovered from migratory waterfowl: Avispirillum anseris sp. nov. and Avispirillum brantae sp. nov.</title>
        <authorList>
            <person name="Miller W.G."/>
            <person name="Chapman M.H."/>
            <person name="Yee E."/>
            <person name="Inglis G.D."/>
        </authorList>
    </citation>
    <scope>NUCLEOTIDE SEQUENCE [LARGE SCALE GENOMIC DNA]</scope>
    <source>
        <strain evidence="13 14">L283</strain>
    </source>
</reference>
<evidence type="ECO:0000256" key="1">
    <source>
        <dbReference type="ARBA" id="ARBA00005594"/>
    </source>
</evidence>
<dbReference type="InterPro" id="IPR024909">
    <property type="entry name" value="Cys-tRNA/MSH_ligase"/>
</dbReference>
<dbReference type="InterPro" id="IPR032678">
    <property type="entry name" value="tRNA-synt_1_cat_dom"/>
</dbReference>
<evidence type="ECO:0000256" key="4">
    <source>
        <dbReference type="ARBA" id="ARBA00022723"/>
    </source>
</evidence>
<dbReference type="EC" id="6.1.1.16" evidence="10"/>
<gene>
    <name evidence="10" type="primary">cysS</name>
    <name evidence="13" type="ORF">AVCANL283_03825</name>
</gene>
<dbReference type="Pfam" id="PF01406">
    <property type="entry name" value="tRNA-synt_1e"/>
    <property type="match status" value="1"/>
</dbReference>
<sequence>MLLFDSVKKEKIEFNEDTVNIYVCGPTVYDDAHLGHARSSISFDLLRRVLLANNKKVCFAKNYTDIDDKILLKMQNENKSLKEITEFYIKSYEEDMQALNILKPDFSPKATDYIAKMIEFITCLLEKNYAYTLDDGIYLDTSKDSKYLSLSKKAQDDTKTRLDSIVNKKNASDFVLWKFDEKYYKANFGTGRPGWHTECVCMILDIFTKLHIHCGGADLFFPHHENEACQCRLNQNTELADIWLHNGFVNINNTKMSKSLNNSFFVKDALKEINAEVLRFYLQSIYYRADFNYNFIDLKASKKRLDKIYRVKKLLNLDEIKDDFNIKSSLKDELLSALNDDLNISLALACVDEWINKVNSNPKNEEFINDFIALSSILGIAKLNPKAYFQDCSKELKDEIIDLINKRTNAKANKDYKLADEIREKLSKMGVSLQDNKDGVEWELV</sequence>
<protein>
    <recommendedName>
        <fullName evidence="10">Cysteine--tRNA ligase</fullName>
        <ecNumber evidence="10">6.1.1.16</ecNumber>
    </recommendedName>
    <alternativeName>
        <fullName evidence="10">Cysteinyl-tRNA synthetase</fullName>
        <shortName evidence="10">CysRS</shortName>
    </alternativeName>
</protein>
<evidence type="ECO:0000256" key="5">
    <source>
        <dbReference type="ARBA" id="ARBA00022741"/>
    </source>
</evidence>
<keyword evidence="6 10" id="KW-0862">Zinc</keyword>
<dbReference type="PANTHER" id="PTHR10890">
    <property type="entry name" value="CYSTEINYL-TRNA SYNTHETASE"/>
    <property type="match status" value="1"/>
</dbReference>
<feature type="binding site" evidence="10">
    <location>
        <position position="223"/>
    </location>
    <ligand>
        <name>Zn(2+)</name>
        <dbReference type="ChEBI" id="CHEBI:29105"/>
    </ligand>
</feature>
<evidence type="ECO:0000313" key="14">
    <source>
        <dbReference type="Proteomes" id="UP000786183"/>
    </source>
</evidence>
<dbReference type="PANTHER" id="PTHR10890:SF3">
    <property type="entry name" value="CYSTEINE--TRNA LIGASE, CYTOPLASMIC"/>
    <property type="match status" value="1"/>
</dbReference>
<comment type="catalytic activity">
    <reaction evidence="10">
        <text>tRNA(Cys) + L-cysteine + ATP = L-cysteinyl-tRNA(Cys) + AMP + diphosphate</text>
        <dbReference type="Rhea" id="RHEA:17773"/>
        <dbReference type="Rhea" id="RHEA-COMP:9661"/>
        <dbReference type="Rhea" id="RHEA-COMP:9679"/>
        <dbReference type="ChEBI" id="CHEBI:30616"/>
        <dbReference type="ChEBI" id="CHEBI:33019"/>
        <dbReference type="ChEBI" id="CHEBI:35235"/>
        <dbReference type="ChEBI" id="CHEBI:78442"/>
        <dbReference type="ChEBI" id="CHEBI:78517"/>
        <dbReference type="ChEBI" id="CHEBI:456215"/>
        <dbReference type="EC" id="6.1.1.16"/>
    </reaction>
</comment>
<name>A0ABS7WR54_9BACT</name>